<dbReference type="InterPro" id="IPR036259">
    <property type="entry name" value="MFS_trans_sf"/>
</dbReference>
<feature type="transmembrane region" description="Helical" evidence="6">
    <location>
        <begin position="183"/>
        <end position="205"/>
    </location>
</feature>
<dbReference type="PROSITE" id="PS00216">
    <property type="entry name" value="SUGAR_TRANSPORT_1"/>
    <property type="match status" value="1"/>
</dbReference>
<dbReference type="EMBL" id="MIPT01000001">
    <property type="protein sequence ID" value="OHT19344.1"/>
    <property type="molecule type" value="Genomic_DNA"/>
</dbReference>
<keyword evidence="5 6" id="KW-0472">Membrane</keyword>
<dbReference type="Gene3D" id="1.20.1250.20">
    <property type="entry name" value="MFS general substrate transporter like domains"/>
    <property type="match status" value="2"/>
</dbReference>
<evidence type="ECO:0000256" key="3">
    <source>
        <dbReference type="ARBA" id="ARBA00022692"/>
    </source>
</evidence>
<evidence type="ECO:0000256" key="2">
    <source>
        <dbReference type="ARBA" id="ARBA00022448"/>
    </source>
</evidence>
<keyword evidence="2" id="KW-0813">Transport</keyword>
<evidence type="ECO:0000256" key="1">
    <source>
        <dbReference type="ARBA" id="ARBA00004141"/>
    </source>
</evidence>
<dbReference type="AlphaFoldDB" id="A0A1S1HB09"/>
<name>A0A1S1HB09_9SPHN</name>
<sequence>MPPYADDQGPARIPPGRSGNAALPGRPWLVLAMLLLVYIFNFLDRQILGILAQPIKADLALTDTQLGALGGFAFALLFSVLGVPLALLADRTSRSWVVTLSLVVWSAFTGLCGLATGFWQLFAFRLGVGVGEAGGVAPSHALISDYFPPEKRARALSIYALGIPFGLAAGAMLGGYIANAVEWRVAFVAVGIAGIAVAPLFKFFVRDVAHRRPTAGHPPVAQVFRILAAKRSFWLMALAASSSSLVGYGLAFWIPSILMRSFGFDLITTSQYVGSLLLIGGGAGVLLGGWLADRLGRRDRGAYAKLPIIAWLAAVPLFGAALLSPSPAIAWAFFLLPNGLNILWLGPVTTAVQHLVPPAMRATASASFLLINNLIGLGLGSLVMGAMSDAMHLRFGEDALRYSAVAALIFYLLAAALMLFAVRPLRRDWVEEKAA</sequence>
<feature type="transmembrane region" description="Helical" evidence="6">
    <location>
        <begin position="329"/>
        <end position="352"/>
    </location>
</feature>
<keyword evidence="3 6" id="KW-0812">Transmembrane</keyword>
<feature type="transmembrane region" description="Helical" evidence="6">
    <location>
        <begin position="233"/>
        <end position="254"/>
    </location>
</feature>
<keyword evidence="9" id="KW-1185">Reference proteome</keyword>
<dbReference type="GO" id="GO:0016020">
    <property type="term" value="C:membrane"/>
    <property type="evidence" value="ECO:0007669"/>
    <property type="project" value="UniProtKB-SubCell"/>
</dbReference>
<feature type="transmembrane region" description="Helical" evidence="6">
    <location>
        <begin position="304"/>
        <end position="323"/>
    </location>
</feature>
<feature type="transmembrane region" description="Helical" evidence="6">
    <location>
        <begin position="25"/>
        <end position="43"/>
    </location>
</feature>
<evidence type="ECO:0000256" key="4">
    <source>
        <dbReference type="ARBA" id="ARBA00022989"/>
    </source>
</evidence>
<evidence type="ECO:0000259" key="7">
    <source>
        <dbReference type="PROSITE" id="PS50850"/>
    </source>
</evidence>
<feature type="transmembrane region" description="Helical" evidence="6">
    <location>
        <begin position="95"/>
        <end position="119"/>
    </location>
</feature>
<evidence type="ECO:0000256" key="5">
    <source>
        <dbReference type="ARBA" id="ARBA00023136"/>
    </source>
</evidence>
<gene>
    <name evidence="8" type="primary">yjjL_1</name>
    <name evidence="8" type="ORF">BHE75_01329</name>
</gene>
<dbReference type="Proteomes" id="UP000179467">
    <property type="component" value="Unassembled WGS sequence"/>
</dbReference>
<keyword evidence="4 6" id="KW-1133">Transmembrane helix</keyword>
<evidence type="ECO:0000313" key="9">
    <source>
        <dbReference type="Proteomes" id="UP000179467"/>
    </source>
</evidence>
<dbReference type="CDD" id="cd17328">
    <property type="entry name" value="MFS_spinster_like"/>
    <property type="match status" value="1"/>
</dbReference>
<dbReference type="InterPro" id="IPR044770">
    <property type="entry name" value="MFS_spinster-like"/>
</dbReference>
<dbReference type="PANTHER" id="PTHR23505">
    <property type="entry name" value="SPINSTER"/>
    <property type="match status" value="1"/>
</dbReference>
<feature type="domain" description="Major facilitator superfamily (MFS) profile" evidence="7">
    <location>
        <begin position="30"/>
        <end position="426"/>
    </location>
</feature>
<reference evidence="8 9" key="1">
    <citation type="submission" date="2016-09" db="EMBL/GenBank/DDBJ databases">
        <title>Metabolic pathway, cell adaptation mechanisms and a novel monoxygenase revealed through proteogenomic-transcription analysis of a Sphingomonas haloaromaticamans strain degrading the fungicide ortho-phenylphenol.</title>
        <authorList>
            <person name="Perruchon C."/>
            <person name="Papadopoulou E.S."/>
            <person name="Rousidou C."/>
            <person name="Vasileiadis S."/>
            <person name="Tanou G."/>
            <person name="Amoutzias G."/>
            <person name="Molassiotis A."/>
            <person name="Karpouzas D.G."/>
        </authorList>
    </citation>
    <scope>NUCLEOTIDE SEQUENCE [LARGE SCALE GENOMIC DNA]</scope>
    <source>
        <strain evidence="8 9">P3</strain>
    </source>
</reference>
<feature type="transmembrane region" description="Helical" evidence="6">
    <location>
        <begin position="274"/>
        <end position="292"/>
    </location>
</feature>
<dbReference type="InterPro" id="IPR011701">
    <property type="entry name" value="MFS"/>
</dbReference>
<dbReference type="GO" id="GO:0022857">
    <property type="term" value="F:transmembrane transporter activity"/>
    <property type="evidence" value="ECO:0007669"/>
    <property type="project" value="InterPro"/>
</dbReference>
<dbReference type="InterPro" id="IPR020846">
    <property type="entry name" value="MFS_dom"/>
</dbReference>
<organism evidence="8 9">
    <name type="scientific">Edaphosphingomonas haloaromaticamans</name>
    <dbReference type="NCBI Taxonomy" id="653954"/>
    <lineage>
        <taxon>Bacteria</taxon>
        <taxon>Pseudomonadati</taxon>
        <taxon>Pseudomonadota</taxon>
        <taxon>Alphaproteobacteria</taxon>
        <taxon>Sphingomonadales</taxon>
        <taxon>Rhizorhabdaceae</taxon>
        <taxon>Edaphosphingomonas</taxon>
    </lineage>
</organism>
<dbReference type="PROSITE" id="PS50850">
    <property type="entry name" value="MFS"/>
    <property type="match status" value="1"/>
</dbReference>
<dbReference type="Pfam" id="PF07690">
    <property type="entry name" value="MFS_1"/>
    <property type="match status" value="1"/>
</dbReference>
<comment type="subcellular location">
    <subcellularLocation>
        <location evidence="1">Membrane</location>
        <topology evidence="1">Multi-pass membrane protein</topology>
    </subcellularLocation>
</comment>
<dbReference type="SUPFAM" id="SSF103473">
    <property type="entry name" value="MFS general substrate transporter"/>
    <property type="match status" value="1"/>
</dbReference>
<feature type="transmembrane region" description="Helical" evidence="6">
    <location>
        <begin position="156"/>
        <end position="177"/>
    </location>
</feature>
<feature type="transmembrane region" description="Helical" evidence="6">
    <location>
        <begin position="399"/>
        <end position="422"/>
    </location>
</feature>
<dbReference type="InterPro" id="IPR005829">
    <property type="entry name" value="Sugar_transporter_CS"/>
</dbReference>
<evidence type="ECO:0000313" key="8">
    <source>
        <dbReference type="EMBL" id="OHT19344.1"/>
    </source>
</evidence>
<proteinExistence type="predicted"/>
<evidence type="ECO:0000256" key="6">
    <source>
        <dbReference type="SAM" id="Phobius"/>
    </source>
</evidence>
<feature type="transmembrane region" description="Helical" evidence="6">
    <location>
        <begin position="64"/>
        <end position="89"/>
    </location>
</feature>
<protein>
    <submittedName>
        <fullName evidence="8">L-galactonate transporter</fullName>
    </submittedName>
</protein>
<accession>A0A1S1HB09</accession>
<feature type="transmembrane region" description="Helical" evidence="6">
    <location>
        <begin position="364"/>
        <end position="387"/>
    </location>
</feature>
<comment type="caution">
    <text evidence="8">The sequence shown here is derived from an EMBL/GenBank/DDBJ whole genome shotgun (WGS) entry which is preliminary data.</text>
</comment>
<dbReference type="PANTHER" id="PTHR23505:SF79">
    <property type="entry name" value="PROTEIN SPINSTER"/>
    <property type="match status" value="1"/>
</dbReference>